<evidence type="ECO:0000313" key="1">
    <source>
        <dbReference type="EMBL" id="MBA0880725.1"/>
    </source>
</evidence>
<protein>
    <submittedName>
        <fullName evidence="1">Uncharacterized protein</fullName>
    </submittedName>
</protein>
<accession>A0A7J9NBM9</accession>
<dbReference type="EMBL" id="JABFAF010278071">
    <property type="protein sequence ID" value="MBA0880725.1"/>
    <property type="molecule type" value="Genomic_DNA"/>
</dbReference>
<gene>
    <name evidence="1" type="ORF">Goshw_022308</name>
</gene>
<dbReference type="OrthoDB" id="1749313at2759"/>
<comment type="caution">
    <text evidence="1">The sequence shown here is derived from an EMBL/GenBank/DDBJ whole genome shotgun (WGS) entry which is preliminary data.</text>
</comment>
<dbReference type="AlphaFoldDB" id="A0A7J9NBM9"/>
<evidence type="ECO:0000313" key="2">
    <source>
        <dbReference type="Proteomes" id="UP000593576"/>
    </source>
</evidence>
<organism evidence="1 2">
    <name type="scientific">Gossypium schwendimanii</name>
    <name type="common">Cotton</name>
    <dbReference type="NCBI Taxonomy" id="34291"/>
    <lineage>
        <taxon>Eukaryota</taxon>
        <taxon>Viridiplantae</taxon>
        <taxon>Streptophyta</taxon>
        <taxon>Embryophyta</taxon>
        <taxon>Tracheophyta</taxon>
        <taxon>Spermatophyta</taxon>
        <taxon>Magnoliopsida</taxon>
        <taxon>eudicotyledons</taxon>
        <taxon>Gunneridae</taxon>
        <taxon>Pentapetalae</taxon>
        <taxon>rosids</taxon>
        <taxon>malvids</taxon>
        <taxon>Malvales</taxon>
        <taxon>Malvaceae</taxon>
        <taxon>Malvoideae</taxon>
        <taxon>Gossypium</taxon>
    </lineage>
</organism>
<name>A0A7J9NBM9_GOSSC</name>
<proteinExistence type="predicted"/>
<dbReference type="Proteomes" id="UP000593576">
    <property type="component" value="Unassembled WGS sequence"/>
</dbReference>
<keyword evidence="2" id="KW-1185">Reference proteome</keyword>
<reference evidence="1 2" key="1">
    <citation type="journal article" date="2019" name="Genome Biol. Evol.">
        <title>Insights into the evolution of the New World diploid cottons (Gossypium, subgenus Houzingenia) based on genome sequencing.</title>
        <authorList>
            <person name="Grover C.E."/>
            <person name="Arick M.A. 2nd"/>
            <person name="Thrash A."/>
            <person name="Conover J.L."/>
            <person name="Sanders W.S."/>
            <person name="Peterson D.G."/>
            <person name="Frelichowski J.E."/>
            <person name="Scheffler J.A."/>
            <person name="Scheffler B.E."/>
            <person name="Wendel J.F."/>
        </authorList>
    </citation>
    <scope>NUCLEOTIDE SEQUENCE [LARGE SCALE GENOMIC DNA]</scope>
    <source>
        <strain evidence="1">1</strain>
        <tissue evidence="1">Leaf</tissue>
    </source>
</reference>
<sequence>MSIDQIIDLLPIDPEIERTFRQRRRQVNRKRTKEMNFENQNQNQGGAFAYNTHNLIIVTDDKNCAIWQYAIPLFNKLNPSIVRPEIEAPQFELKPIMFQILQNMGQFSGIPTEDPHLHLQHCFAPFIINGAPRTFDNHLLVLHRLVENEDPIEFGAFLGSFMEYDVKQISKGFRGYMKIRVSMDNYERFPREGIRMGSIIESSKKEAYTTTSVWLREEDERGLFGSRVVRRTQMGGKRMEEVEDVPILEIDGKKRPRVFQPPKGRLTKRNENLKLECSRVGEPLGM</sequence>